<gene>
    <name evidence="1" type="ORF">E2C01_004278</name>
</gene>
<evidence type="ECO:0000313" key="1">
    <source>
        <dbReference type="EMBL" id="MPC11608.1"/>
    </source>
</evidence>
<proteinExistence type="predicted"/>
<dbReference type="PROSITE" id="PS51257">
    <property type="entry name" value="PROKAR_LIPOPROTEIN"/>
    <property type="match status" value="1"/>
</dbReference>
<evidence type="ECO:0000313" key="2">
    <source>
        <dbReference type="Proteomes" id="UP000324222"/>
    </source>
</evidence>
<sequence length="65" mass="6846">MWARVSALLPPPLSAAAACQPRPLPFFSNAREQVEGGTGLDACLHHSVRSRGTQHARAVDVATPA</sequence>
<accession>A0A5B7CR78</accession>
<comment type="caution">
    <text evidence="1">The sequence shown here is derived from an EMBL/GenBank/DDBJ whole genome shotgun (WGS) entry which is preliminary data.</text>
</comment>
<name>A0A5B7CR78_PORTR</name>
<dbReference type="Proteomes" id="UP000324222">
    <property type="component" value="Unassembled WGS sequence"/>
</dbReference>
<organism evidence="1 2">
    <name type="scientific">Portunus trituberculatus</name>
    <name type="common">Swimming crab</name>
    <name type="synonym">Neptunus trituberculatus</name>
    <dbReference type="NCBI Taxonomy" id="210409"/>
    <lineage>
        <taxon>Eukaryota</taxon>
        <taxon>Metazoa</taxon>
        <taxon>Ecdysozoa</taxon>
        <taxon>Arthropoda</taxon>
        <taxon>Crustacea</taxon>
        <taxon>Multicrustacea</taxon>
        <taxon>Malacostraca</taxon>
        <taxon>Eumalacostraca</taxon>
        <taxon>Eucarida</taxon>
        <taxon>Decapoda</taxon>
        <taxon>Pleocyemata</taxon>
        <taxon>Brachyura</taxon>
        <taxon>Eubrachyura</taxon>
        <taxon>Portunoidea</taxon>
        <taxon>Portunidae</taxon>
        <taxon>Portuninae</taxon>
        <taxon>Portunus</taxon>
    </lineage>
</organism>
<keyword evidence="2" id="KW-1185">Reference proteome</keyword>
<protein>
    <submittedName>
        <fullName evidence="1">Uncharacterized protein</fullName>
    </submittedName>
</protein>
<reference evidence="1 2" key="1">
    <citation type="submission" date="2019-05" db="EMBL/GenBank/DDBJ databases">
        <title>Another draft genome of Portunus trituberculatus and its Hox gene families provides insights of decapod evolution.</title>
        <authorList>
            <person name="Jeong J.-H."/>
            <person name="Song I."/>
            <person name="Kim S."/>
            <person name="Choi T."/>
            <person name="Kim D."/>
            <person name="Ryu S."/>
            <person name="Kim W."/>
        </authorList>
    </citation>
    <scope>NUCLEOTIDE SEQUENCE [LARGE SCALE GENOMIC DNA]</scope>
    <source>
        <tissue evidence="1">Muscle</tissue>
    </source>
</reference>
<dbReference type="AlphaFoldDB" id="A0A5B7CR78"/>
<dbReference type="EMBL" id="VSRR010000172">
    <property type="protein sequence ID" value="MPC11608.1"/>
    <property type="molecule type" value="Genomic_DNA"/>
</dbReference>